<evidence type="ECO:0000313" key="4">
    <source>
        <dbReference type="EMBL" id="MDA6069206.1"/>
    </source>
</evidence>
<evidence type="ECO:0000313" key="5">
    <source>
        <dbReference type="Proteomes" id="UP001212170"/>
    </source>
</evidence>
<dbReference type="Gene3D" id="1.20.5.190">
    <property type="match status" value="1"/>
</dbReference>
<dbReference type="RefSeq" id="WP_271335021.1">
    <property type="nucleotide sequence ID" value="NZ_JAMZNK010000007.1"/>
</dbReference>
<keyword evidence="2" id="KW-1133">Transmembrane helix</keyword>
<reference evidence="4 5" key="1">
    <citation type="journal article" date="2023" name="Chemosphere">
        <title>Whole genome analysis of Flavobacterium aziz-sancarii sp. nov., isolated from Ardley Island (Antarctica), revealed a rich resistome and bioremediation potential.</title>
        <authorList>
            <person name="Otur C."/>
            <person name="Okay S."/>
            <person name="Kurt-Kizildogan A."/>
        </authorList>
    </citation>
    <scope>NUCLEOTIDE SEQUENCE [LARGE SCALE GENOMIC DNA]</scope>
    <source>
        <strain evidence="4 5">AC</strain>
    </source>
</reference>
<dbReference type="EMBL" id="JAMZNK010000007">
    <property type="protein sequence ID" value="MDA6069206.1"/>
    <property type="molecule type" value="Genomic_DNA"/>
</dbReference>
<accession>A0ABT4W9Q1</accession>
<keyword evidence="2" id="KW-0812">Transmembrane</keyword>
<evidence type="ECO:0000256" key="3">
    <source>
        <dbReference type="SAM" id="SignalP"/>
    </source>
</evidence>
<keyword evidence="3" id="KW-0732">Signal</keyword>
<gene>
    <name evidence="4" type="ORF">NJT12_06200</name>
</gene>
<feature type="coiled-coil region" evidence="1">
    <location>
        <begin position="31"/>
        <end position="72"/>
    </location>
</feature>
<dbReference type="Proteomes" id="UP001212170">
    <property type="component" value="Unassembled WGS sequence"/>
</dbReference>
<sequence>MKKQVIIALIFFNYFGAFAQETKAVDFQKEIQPLKEKIHSLQSENNDLKIEISSINSKVATVNQKLEALDQKAQSNASDIQKTNSDLNGKLTNSETATNQKFTKVDNSLSKNSLWSIIGILGAIIVSGLLYWLVSKRQSTDKTDVEAQISKTKKTLEEEGVKLDTKLTEVLETQLKLVQEERARLPANKLEEIDHSLALKVADEIVRLNKNLSNMDINIKGLKQLSASVKRIEDNFAANGYDIPEILNKPFDSRMKMIVANSVPDEKLKDGEEIITKIIKPQVNFKGVMIQSAQVEVSVG</sequence>
<keyword evidence="5" id="KW-1185">Reference proteome</keyword>
<feature type="transmembrane region" description="Helical" evidence="2">
    <location>
        <begin position="114"/>
        <end position="134"/>
    </location>
</feature>
<protein>
    <recommendedName>
        <fullName evidence="6">Septum formation initiator</fullName>
    </recommendedName>
</protein>
<keyword evidence="1" id="KW-0175">Coiled coil</keyword>
<evidence type="ECO:0000256" key="2">
    <source>
        <dbReference type="SAM" id="Phobius"/>
    </source>
</evidence>
<comment type="caution">
    <text evidence="4">The sequence shown here is derived from an EMBL/GenBank/DDBJ whole genome shotgun (WGS) entry which is preliminary data.</text>
</comment>
<name>A0ABT4W9Q1_9FLAO</name>
<organism evidence="4 5">
    <name type="scientific">Flavobacterium azizsancarii</name>
    <dbReference type="NCBI Taxonomy" id="2961580"/>
    <lineage>
        <taxon>Bacteria</taxon>
        <taxon>Pseudomonadati</taxon>
        <taxon>Bacteroidota</taxon>
        <taxon>Flavobacteriia</taxon>
        <taxon>Flavobacteriales</taxon>
        <taxon>Flavobacteriaceae</taxon>
        <taxon>Flavobacterium</taxon>
    </lineage>
</organism>
<feature type="signal peptide" evidence="3">
    <location>
        <begin position="1"/>
        <end position="19"/>
    </location>
</feature>
<evidence type="ECO:0000256" key="1">
    <source>
        <dbReference type="SAM" id="Coils"/>
    </source>
</evidence>
<feature type="chain" id="PRO_5046075629" description="Septum formation initiator" evidence="3">
    <location>
        <begin position="20"/>
        <end position="300"/>
    </location>
</feature>
<proteinExistence type="predicted"/>
<keyword evidence="2" id="KW-0472">Membrane</keyword>
<evidence type="ECO:0008006" key="6">
    <source>
        <dbReference type="Google" id="ProtNLM"/>
    </source>
</evidence>